<name>A0A6H9YCJ5_9ACTN</name>
<comment type="caution">
    <text evidence="1">The sequence shown here is derived from an EMBL/GenBank/DDBJ whole genome shotgun (WGS) entry which is preliminary data.</text>
</comment>
<gene>
    <name evidence="1" type="ORF">F8566_35755</name>
</gene>
<dbReference type="AlphaFoldDB" id="A0A6H9YCJ5"/>
<evidence type="ECO:0000313" key="1">
    <source>
        <dbReference type="EMBL" id="KAB2343116.1"/>
    </source>
</evidence>
<sequence length="90" mass="9720">MSHPPRTFRHNRGTTYGRTEDDMLIECNGCQVRGTGCGDCVVTTLLAAPAQPGAGDAVDLDVDERRALQVLADLDMVPPLRLTPARERAS</sequence>
<evidence type="ECO:0000313" key="2">
    <source>
        <dbReference type="Proteomes" id="UP000468735"/>
    </source>
</evidence>
<protein>
    <submittedName>
        <fullName evidence="1">Uncharacterized protein</fullName>
    </submittedName>
</protein>
<dbReference type="EMBL" id="WBMT01000020">
    <property type="protein sequence ID" value="KAB2343116.1"/>
    <property type="molecule type" value="Genomic_DNA"/>
</dbReference>
<dbReference type="Proteomes" id="UP000468735">
    <property type="component" value="Unassembled WGS sequence"/>
</dbReference>
<reference evidence="1 2" key="1">
    <citation type="submission" date="2019-09" db="EMBL/GenBank/DDBJ databases">
        <title>Actinomadura physcomitrii sp. nov., a novel actinomycete isolated from moss [Physcomitrium sphaericum (Ludw) Fuernr].</title>
        <authorList>
            <person name="Zhuang X."/>
            <person name="Liu C."/>
        </authorList>
    </citation>
    <scope>NUCLEOTIDE SEQUENCE [LARGE SCALE GENOMIC DNA]</scope>
    <source>
        <strain evidence="1 2">HMC1</strain>
    </source>
</reference>
<keyword evidence="2" id="KW-1185">Reference proteome</keyword>
<accession>A0A6H9YCJ5</accession>
<proteinExistence type="predicted"/>
<organism evidence="1 2">
    <name type="scientific">Actinomadura rudentiformis</name>
    <dbReference type="NCBI Taxonomy" id="359158"/>
    <lineage>
        <taxon>Bacteria</taxon>
        <taxon>Bacillati</taxon>
        <taxon>Actinomycetota</taxon>
        <taxon>Actinomycetes</taxon>
        <taxon>Streptosporangiales</taxon>
        <taxon>Thermomonosporaceae</taxon>
        <taxon>Actinomadura</taxon>
    </lineage>
</organism>
<dbReference type="OrthoDB" id="4774211at2"/>